<evidence type="ECO:0000256" key="4">
    <source>
        <dbReference type="ARBA" id="ARBA00035154"/>
    </source>
</evidence>
<dbReference type="InterPro" id="IPR018280">
    <property type="entry name" value="Ribosomal_uS3_CS"/>
</dbReference>
<dbReference type="InterPro" id="IPR036419">
    <property type="entry name" value="Ribosomal_S3_C_sf"/>
</dbReference>
<dbReference type="Gene3D" id="3.30.1140.32">
    <property type="entry name" value="Ribosomal protein S3, C-terminal domain"/>
    <property type="match status" value="1"/>
</dbReference>
<dbReference type="InterPro" id="IPR057258">
    <property type="entry name" value="Ribosomal_uS3"/>
</dbReference>
<dbReference type="GeneID" id="15332822"/>
<evidence type="ECO:0000313" key="7">
    <source>
        <dbReference type="EMBL" id="AGH23981.1"/>
    </source>
</evidence>
<keyword evidence="3 5" id="KW-0687">Ribonucleoprotein</keyword>
<evidence type="ECO:0000259" key="6">
    <source>
        <dbReference type="Pfam" id="PF00189"/>
    </source>
</evidence>
<geneLocation type="mitochondrion" evidence="7"/>
<dbReference type="AlphaFoldDB" id="M4Q9E4"/>
<comment type="similarity">
    <text evidence="1 5">Belongs to the universal ribosomal protein uS3 family.</text>
</comment>
<gene>
    <name evidence="7" type="primary">rps3</name>
</gene>
<evidence type="ECO:0000256" key="5">
    <source>
        <dbReference type="RuleBase" id="RU003624"/>
    </source>
</evidence>
<dbReference type="CDD" id="cd02412">
    <property type="entry name" value="KH-II_30S_S3"/>
    <property type="match status" value="1"/>
</dbReference>
<dbReference type="InterPro" id="IPR009019">
    <property type="entry name" value="KH_sf_prok-type"/>
</dbReference>
<dbReference type="InterPro" id="IPR001351">
    <property type="entry name" value="Ribosomal_uS3_C"/>
</dbReference>
<keyword evidence="7" id="KW-0496">Mitochondrion</keyword>
<dbReference type="HAMAP" id="MF_01309_B">
    <property type="entry name" value="Ribosomal_uS3_B"/>
    <property type="match status" value="1"/>
</dbReference>
<reference evidence="7" key="1">
    <citation type="journal article" date="2013" name="Genome Biol. Evol.">
        <title>Strikingly bacteria-like and gene-rich mitochondrial genomes throughout jakobid protists.</title>
        <authorList>
            <person name="Burger G."/>
            <person name="Gray M.W."/>
            <person name="Forget L."/>
            <person name="Lang B.F."/>
        </authorList>
    </citation>
    <scope>NUCLEOTIDE SEQUENCE</scope>
    <source>
        <strain evidence="7">ATCC PRA-185</strain>
    </source>
</reference>
<dbReference type="GO" id="GO:0003723">
    <property type="term" value="F:RNA binding"/>
    <property type="evidence" value="ECO:0007669"/>
    <property type="project" value="InterPro"/>
</dbReference>
<proteinExistence type="inferred from homology"/>
<dbReference type="GO" id="GO:0003735">
    <property type="term" value="F:structural constituent of ribosome"/>
    <property type="evidence" value="ECO:0007669"/>
    <property type="project" value="InterPro"/>
</dbReference>
<dbReference type="Pfam" id="PF00189">
    <property type="entry name" value="Ribosomal_S3_C"/>
    <property type="match status" value="1"/>
</dbReference>
<dbReference type="SUPFAM" id="SSF54814">
    <property type="entry name" value="Prokaryotic type KH domain (KH-domain type II)"/>
    <property type="match status" value="1"/>
</dbReference>
<evidence type="ECO:0000256" key="3">
    <source>
        <dbReference type="ARBA" id="ARBA00023274"/>
    </source>
</evidence>
<dbReference type="InterPro" id="IPR005704">
    <property type="entry name" value="Ribosomal_uS3_bac-typ"/>
</dbReference>
<dbReference type="GO" id="GO:0022627">
    <property type="term" value="C:cytosolic small ribosomal subunit"/>
    <property type="evidence" value="ECO:0007669"/>
    <property type="project" value="TreeGrafter"/>
</dbReference>
<dbReference type="InterPro" id="IPR015946">
    <property type="entry name" value="KH_dom-like_a/b"/>
</dbReference>
<protein>
    <recommendedName>
        <fullName evidence="4">Small ribosomal subunit protein uS3c</fullName>
    </recommendedName>
</protein>
<dbReference type="Gene3D" id="3.30.300.20">
    <property type="match status" value="1"/>
</dbReference>
<evidence type="ECO:0000256" key="2">
    <source>
        <dbReference type="ARBA" id="ARBA00022980"/>
    </source>
</evidence>
<dbReference type="PANTHER" id="PTHR11760">
    <property type="entry name" value="30S/40S RIBOSOMAL PROTEIN S3"/>
    <property type="match status" value="1"/>
</dbReference>
<name>M4Q9E4_ANDGO</name>
<evidence type="ECO:0000256" key="1">
    <source>
        <dbReference type="ARBA" id="ARBA00010761"/>
    </source>
</evidence>
<dbReference type="PANTHER" id="PTHR11760:SF19">
    <property type="entry name" value="SMALL RIBOSOMAL SUBUNIT PROTEIN US3C"/>
    <property type="match status" value="1"/>
</dbReference>
<dbReference type="GO" id="GO:0006412">
    <property type="term" value="P:translation"/>
    <property type="evidence" value="ECO:0007669"/>
    <property type="project" value="InterPro"/>
</dbReference>
<dbReference type="PROSITE" id="PS00548">
    <property type="entry name" value="RIBOSOMAL_S3"/>
    <property type="match status" value="1"/>
</dbReference>
<dbReference type="RefSeq" id="YP_007890487.1">
    <property type="nucleotide sequence ID" value="NC_021124.1"/>
</dbReference>
<feature type="domain" description="Small ribosomal subunit protein uS3 C-terminal" evidence="6">
    <location>
        <begin position="119"/>
        <end position="202"/>
    </location>
</feature>
<keyword evidence="2 5" id="KW-0689">Ribosomal protein</keyword>
<dbReference type="NCBIfam" id="TIGR01009">
    <property type="entry name" value="rpsC_bact"/>
    <property type="match status" value="1"/>
</dbReference>
<dbReference type="SUPFAM" id="SSF54821">
    <property type="entry name" value="Ribosomal protein S3 C-terminal domain"/>
    <property type="match status" value="1"/>
</dbReference>
<dbReference type="EMBL" id="KC353352">
    <property type="protein sequence ID" value="AGH23981.1"/>
    <property type="molecule type" value="Genomic_DNA"/>
</dbReference>
<accession>M4Q9E4</accession>
<dbReference type="SMR" id="M4Q9E4"/>
<organism evidence="7">
    <name type="scientific">Andalucia godoyi</name>
    <name type="common">Flagellate</name>
    <dbReference type="NCBI Taxonomy" id="505711"/>
    <lineage>
        <taxon>Eukaryota</taxon>
        <taxon>Discoba</taxon>
        <taxon>Jakobida</taxon>
        <taxon>Andalucina</taxon>
        <taxon>Andaluciidae</taxon>
        <taxon>Andalucia</taxon>
    </lineage>
</organism>
<sequence>MGQKVNPISFRLGINRSWNSQWHSGTHYAELFHQDLQIQHYLESVYQRSGVLVGDCQISRHPQQVQISLMISEAVRKKGIAVDAQKVQLTLEKLTKSSVSFSVQEVSIWNHASLLAKEIGRQMEERQPFGILLKKAIQSAMNSANVEGIKVQCSGRLNGEEIARTEWLKEGRVPLHTLNAKIDYASSRAYTIYGVCGIKVWLCMKS</sequence>